<dbReference type="EMBL" id="JACHVU010000003">
    <property type="protein sequence ID" value="MBB2990246.1"/>
    <property type="molecule type" value="Genomic_DNA"/>
</dbReference>
<sequence length="62" mass="6809">MAQRRYVSIQDAADYLGVTDRTIRAMISDGRLTGYRNGTRLVRVDLNEVDARMTAFGGGVSA</sequence>
<dbReference type="NCBIfam" id="TIGR01764">
    <property type="entry name" value="excise"/>
    <property type="match status" value="1"/>
</dbReference>
<protein>
    <submittedName>
        <fullName evidence="2">Excisionase family DNA binding protein</fullName>
    </submittedName>
</protein>
<organism evidence="2 3">
    <name type="scientific">Mycolicibacterium iranicum</name>
    <name type="common">Mycobacterium iranicum</name>
    <dbReference type="NCBI Taxonomy" id="912594"/>
    <lineage>
        <taxon>Bacteria</taxon>
        <taxon>Bacillati</taxon>
        <taxon>Actinomycetota</taxon>
        <taxon>Actinomycetes</taxon>
        <taxon>Mycobacteriales</taxon>
        <taxon>Mycobacteriaceae</taxon>
        <taxon>Mycolicibacterium</taxon>
    </lineage>
</organism>
<evidence type="ECO:0000259" key="1">
    <source>
        <dbReference type="Pfam" id="PF12728"/>
    </source>
</evidence>
<evidence type="ECO:0000313" key="3">
    <source>
        <dbReference type="Proteomes" id="UP000550501"/>
    </source>
</evidence>
<gene>
    <name evidence="2" type="ORF">FHR72_001714</name>
</gene>
<dbReference type="Pfam" id="PF12728">
    <property type="entry name" value="HTH_17"/>
    <property type="match status" value="1"/>
</dbReference>
<dbReference type="SUPFAM" id="SSF46955">
    <property type="entry name" value="Putative DNA-binding domain"/>
    <property type="match status" value="1"/>
</dbReference>
<reference evidence="2 3" key="1">
    <citation type="submission" date="2020-08" db="EMBL/GenBank/DDBJ databases">
        <title>The Agave Microbiome: Exploring the role of microbial communities in plant adaptations to desert environments.</title>
        <authorList>
            <person name="Partida-Martinez L.P."/>
        </authorList>
    </citation>
    <scope>NUCLEOTIDE SEQUENCE [LARGE SCALE GENOMIC DNA]</scope>
    <source>
        <strain evidence="2 3">AT2.18</strain>
    </source>
</reference>
<proteinExistence type="predicted"/>
<dbReference type="Proteomes" id="UP000550501">
    <property type="component" value="Unassembled WGS sequence"/>
</dbReference>
<dbReference type="AlphaFoldDB" id="A0A839Q7P3"/>
<feature type="domain" description="Helix-turn-helix" evidence="1">
    <location>
        <begin position="6"/>
        <end position="54"/>
    </location>
</feature>
<dbReference type="GO" id="GO:0003677">
    <property type="term" value="F:DNA binding"/>
    <property type="evidence" value="ECO:0007669"/>
    <property type="project" value="InterPro"/>
</dbReference>
<name>A0A839Q7P3_MYCIR</name>
<dbReference type="InterPro" id="IPR010093">
    <property type="entry name" value="SinI_DNA-bd"/>
</dbReference>
<comment type="caution">
    <text evidence="2">The sequence shown here is derived from an EMBL/GenBank/DDBJ whole genome shotgun (WGS) entry which is preliminary data.</text>
</comment>
<dbReference type="InterPro" id="IPR041657">
    <property type="entry name" value="HTH_17"/>
</dbReference>
<accession>A0A839Q7P3</accession>
<keyword evidence="3" id="KW-1185">Reference proteome</keyword>
<dbReference type="RefSeq" id="WP_183467502.1">
    <property type="nucleotide sequence ID" value="NZ_JACHVU010000003.1"/>
</dbReference>
<evidence type="ECO:0000313" key="2">
    <source>
        <dbReference type="EMBL" id="MBB2990246.1"/>
    </source>
</evidence>
<dbReference type="InterPro" id="IPR009061">
    <property type="entry name" value="DNA-bd_dom_put_sf"/>
</dbReference>